<dbReference type="RefSeq" id="WP_262096933.1">
    <property type="nucleotide sequence ID" value="NZ_JAOEGN010000018.1"/>
</dbReference>
<keyword evidence="1" id="KW-0812">Transmembrane</keyword>
<comment type="caution">
    <text evidence="2">The sequence shown here is derived from an EMBL/GenBank/DDBJ whole genome shotgun (WGS) entry which is preliminary data.</text>
</comment>
<feature type="transmembrane region" description="Helical" evidence="1">
    <location>
        <begin position="76"/>
        <end position="91"/>
    </location>
</feature>
<accession>A0ABT2PXC4</accession>
<dbReference type="EMBL" id="JAOEGN010000018">
    <property type="protein sequence ID" value="MCU0105614.1"/>
    <property type="molecule type" value="Genomic_DNA"/>
</dbReference>
<keyword evidence="1" id="KW-0472">Membrane</keyword>
<keyword evidence="1" id="KW-1133">Transmembrane helix</keyword>
<feature type="transmembrane region" description="Helical" evidence="1">
    <location>
        <begin position="111"/>
        <end position="128"/>
    </location>
</feature>
<proteinExistence type="predicted"/>
<feature type="transmembrane region" description="Helical" evidence="1">
    <location>
        <begin position="45"/>
        <end position="64"/>
    </location>
</feature>
<dbReference type="InterPro" id="IPR018687">
    <property type="entry name" value="DUF2177_membr"/>
</dbReference>
<name>A0ABT2PXC4_9MOLU</name>
<evidence type="ECO:0000313" key="2">
    <source>
        <dbReference type="EMBL" id="MCU0105614.1"/>
    </source>
</evidence>
<feature type="transmembrane region" description="Helical" evidence="1">
    <location>
        <begin position="7"/>
        <end position="25"/>
    </location>
</feature>
<reference evidence="3" key="1">
    <citation type="submission" date="2023-07" db="EMBL/GenBank/DDBJ databases">
        <title>Novel Mycoplasma species identified in domestic and wild animals.</title>
        <authorList>
            <person name="Volokhov D.V."/>
            <person name="Furtak V.A."/>
            <person name="Zagorodnyaya T.A."/>
        </authorList>
    </citation>
    <scope>NUCLEOTIDE SEQUENCE [LARGE SCALE GENOMIC DNA]</scope>
    <source>
        <strain evidence="3">92-19</strain>
    </source>
</reference>
<evidence type="ECO:0000313" key="3">
    <source>
        <dbReference type="Proteomes" id="UP001209076"/>
    </source>
</evidence>
<organism evidence="2 3">
    <name type="scientific">Paracholeplasma vituli</name>
    <dbReference type="NCBI Taxonomy" id="69473"/>
    <lineage>
        <taxon>Bacteria</taxon>
        <taxon>Bacillati</taxon>
        <taxon>Mycoplasmatota</taxon>
        <taxon>Mollicutes</taxon>
        <taxon>Acholeplasmatales</taxon>
        <taxon>Acholeplasmataceae</taxon>
        <taxon>Paracholeplasma</taxon>
    </lineage>
</organism>
<keyword evidence="3" id="KW-1185">Reference proteome</keyword>
<gene>
    <name evidence="2" type="ORF">N7603_08075</name>
</gene>
<protein>
    <submittedName>
        <fullName evidence="2">DUF2177 family protein</fullName>
    </submittedName>
</protein>
<dbReference type="Pfam" id="PF09945">
    <property type="entry name" value="DUF2177"/>
    <property type="match status" value="1"/>
</dbReference>
<sequence>MLDYLKLYGIAFVVFFIVDIVWLSLVAKDLYNKEIGSLLKPDVNWVAAIIFYLLFILGLVVFVIEPSVASSSLGKAMLLGAFFGLVTYATYDLTNLATMKDFTLKITLIDLTWGTALGFLTSTLTYLINDWLF</sequence>
<evidence type="ECO:0000256" key="1">
    <source>
        <dbReference type="SAM" id="Phobius"/>
    </source>
</evidence>
<dbReference type="Proteomes" id="UP001209076">
    <property type="component" value="Unassembled WGS sequence"/>
</dbReference>